<dbReference type="Proteomes" id="UP000092743">
    <property type="component" value="Plasmid p150790"/>
</dbReference>
<sequence length="59" mass="7020">MISLKKKQQILIDFHQNGKSQRTIAKELGMSRNTVKKYIDQDLVARNKILVNYRYQQIL</sequence>
<geneLocation type="plasmid" evidence="1 2">
    <name>p150790</name>
</geneLocation>
<proteinExistence type="predicted"/>
<dbReference type="Gene3D" id="1.10.10.10">
    <property type="entry name" value="Winged helix-like DNA-binding domain superfamily/Winged helix DNA-binding domain"/>
    <property type="match status" value="1"/>
</dbReference>
<organism evidence="1 2">
    <name type="scientific">Bacillus thuringiensis</name>
    <dbReference type="NCBI Taxonomy" id="1428"/>
    <lineage>
        <taxon>Bacteria</taxon>
        <taxon>Bacillati</taxon>
        <taxon>Bacillota</taxon>
        <taxon>Bacilli</taxon>
        <taxon>Bacillales</taxon>
        <taxon>Bacillaceae</taxon>
        <taxon>Bacillus</taxon>
        <taxon>Bacillus cereus group</taxon>
    </lineage>
</organism>
<evidence type="ECO:0000313" key="1">
    <source>
        <dbReference type="EMBL" id="ANS51631.1"/>
    </source>
</evidence>
<dbReference type="InterPro" id="IPR036388">
    <property type="entry name" value="WH-like_DNA-bd_sf"/>
</dbReference>
<dbReference type="SUPFAM" id="SSF88659">
    <property type="entry name" value="Sigma3 and sigma4 domains of RNA polymerase sigma factors"/>
    <property type="match status" value="1"/>
</dbReference>
<dbReference type="RefSeq" id="WP_065486145.1">
    <property type="nucleotide sequence ID" value="NZ_CP015351.1"/>
</dbReference>
<dbReference type="InterPro" id="IPR013324">
    <property type="entry name" value="RNA_pol_sigma_r3/r4-like"/>
</dbReference>
<dbReference type="Pfam" id="PF13384">
    <property type="entry name" value="HTH_23"/>
    <property type="match status" value="1"/>
</dbReference>
<name>A0A9W3X3I8_BACTU</name>
<reference evidence="1 2" key="1">
    <citation type="submission" date="2016-04" db="EMBL/GenBank/DDBJ databases">
        <title>High quality genome of the nematocidal Bacillus thuringiensis MYBT18246.</title>
        <authorList>
            <person name="Hollensteiner J."/>
            <person name="Poehlein A."/>
            <person name="Sproeer C."/>
            <person name="Bunk B."/>
            <person name="Rosenstiel P."/>
            <person name="Schulenburg H."/>
            <person name="Liesegang H."/>
        </authorList>
    </citation>
    <scope>NUCLEOTIDE SEQUENCE [LARGE SCALE GENOMIC DNA]</scope>
    <source>
        <strain evidence="1 2">MYBT18246</strain>
        <plasmid evidence="1 2">p150790</plasmid>
    </source>
</reference>
<dbReference type="EMBL" id="CP015351">
    <property type="protein sequence ID" value="ANS51631.1"/>
    <property type="molecule type" value="Genomic_DNA"/>
</dbReference>
<accession>A0A9W3X3I8</accession>
<evidence type="ECO:0008006" key="3">
    <source>
        <dbReference type="Google" id="ProtNLM"/>
    </source>
</evidence>
<protein>
    <recommendedName>
        <fullName evidence="3">Helix-turn-helix domain-containing protein</fullName>
    </recommendedName>
</protein>
<dbReference type="AlphaFoldDB" id="A0A9W3X3I8"/>
<keyword evidence="1" id="KW-0614">Plasmid</keyword>
<gene>
    <name evidence="1" type="ORF">BT246_63400</name>
</gene>
<evidence type="ECO:0000313" key="2">
    <source>
        <dbReference type="Proteomes" id="UP000092743"/>
    </source>
</evidence>